<keyword evidence="1" id="KW-0566">Pantothenate biosynthesis</keyword>
<dbReference type="eggNOG" id="COG0456">
    <property type="taxonomic scope" value="Bacteria"/>
</dbReference>
<dbReference type="OrthoDB" id="5736859at2"/>
<dbReference type="HAMAP" id="MF_02018">
    <property type="entry name" value="PanZ_PanM"/>
    <property type="match status" value="1"/>
</dbReference>
<dbReference type="InterPro" id="IPR000182">
    <property type="entry name" value="GNAT_dom"/>
</dbReference>
<dbReference type="HOGENOM" id="CLU_135649_0_0_6"/>
<comment type="subunit">
    <text evidence="1">Interacts with PanD in the presence of CoA.</text>
</comment>
<feature type="domain" description="N-acetyltransferase" evidence="2">
    <location>
        <begin position="1"/>
        <end position="145"/>
    </location>
</feature>
<keyword evidence="4" id="KW-1185">Reference proteome</keyword>
<evidence type="ECO:0000259" key="2">
    <source>
        <dbReference type="PROSITE" id="PS51186"/>
    </source>
</evidence>
<dbReference type="KEGG" id="ddd:Dda3937_02016"/>
<protein>
    <recommendedName>
        <fullName evidence="1">PanD regulatory factor</fullName>
    </recommendedName>
</protein>
<keyword evidence="3" id="KW-0012">Acyltransferase</keyword>
<feature type="binding site" evidence="1">
    <location>
        <begin position="70"/>
        <end position="72"/>
    </location>
    <ligand>
        <name>CoA</name>
        <dbReference type="ChEBI" id="CHEBI:57287"/>
    </ligand>
</feature>
<organism evidence="3 4">
    <name type="scientific">Dickeya dadantii (strain 3937)</name>
    <name type="common">Erwinia chrysanthemi (strain 3937)</name>
    <dbReference type="NCBI Taxonomy" id="198628"/>
    <lineage>
        <taxon>Bacteria</taxon>
        <taxon>Pseudomonadati</taxon>
        <taxon>Pseudomonadota</taxon>
        <taxon>Gammaproteobacteria</taxon>
        <taxon>Enterobacterales</taxon>
        <taxon>Pectobacteriaceae</taxon>
        <taxon>Dickeya</taxon>
    </lineage>
</organism>
<dbReference type="GeneID" id="55491093"/>
<evidence type="ECO:0000313" key="3">
    <source>
        <dbReference type="EMBL" id="ADM96354.1"/>
    </source>
</evidence>
<dbReference type="GO" id="GO:0016747">
    <property type="term" value="F:acyltransferase activity, transferring groups other than amino-acyl groups"/>
    <property type="evidence" value="ECO:0007669"/>
    <property type="project" value="InterPro"/>
</dbReference>
<dbReference type="CDD" id="cd04301">
    <property type="entry name" value="NAT_SF"/>
    <property type="match status" value="1"/>
</dbReference>
<dbReference type="InterPro" id="IPR016181">
    <property type="entry name" value="Acyl_CoA_acyltransferase"/>
</dbReference>
<dbReference type="Pfam" id="PF12568">
    <property type="entry name" value="PanZ"/>
    <property type="match status" value="1"/>
</dbReference>
<dbReference type="STRING" id="198628.Dda3937_02016"/>
<evidence type="ECO:0000313" key="4">
    <source>
        <dbReference type="Proteomes" id="UP000006859"/>
    </source>
</evidence>
<dbReference type="InterPro" id="IPR032900">
    <property type="entry name" value="PanZ"/>
</dbReference>
<dbReference type="AlphaFoldDB" id="E0SFI3"/>
<dbReference type="PATRIC" id="fig|198628.6.peg.143"/>
<keyword evidence="3" id="KW-0808">Transferase</keyword>
<dbReference type="SUPFAM" id="SSF55729">
    <property type="entry name" value="Acyl-CoA N-acyltransferases (Nat)"/>
    <property type="match status" value="1"/>
</dbReference>
<gene>
    <name evidence="3" type="primary">yhhK</name>
    <name evidence="1" type="synonym">panZ</name>
    <name evidence="3" type="ordered locus">Dda3937_02016</name>
</gene>
<dbReference type="RefSeq" id="WP_013315843.1">
    <property type="nucleotide sequence ID" value="NC_014500.1"/>
</dbReference>
<evidence type="ECO:0000256" key="1">
    <source>
        <dbReference type="HAMAP-Rule" id="MF_02018"/>
    </source>
</evidence>
<reference evidence="3 4" key="1">
    <citation type="journal article" date="2011" name="J. Bacteriol.">
        <title>Genome sequence of the plant-pathogenic bacterium Dickeya dadantii 3937.</title>
        <authorList>
            <person name="Glasner J.D."/>
            <person name="Yang C.H."/>
            <person name="Reverchon S."/>
            <person name="Hugouvieux-Cotte-Pattat N."/>
            <person name="Condemine G."/>
            <person name="Bohin J.P."/>
            <person name="Van Gijsegem F."/>
            <person name="Yang S."/>
            <person name="Franza T."/>
            <person name="Expert D."/>
            <person name="Plunkett G. III"/>
            <person name="San Francisco M.J."/>
            <person name="Charkowski A.O."/>
            <person name="Py B."/>
            <person name="Bell K."/>
            <person name="Rauscher L."/>
            <person name="Rodriguez-Palenzuela P."/>
            <person name="Toussaint A."/>
            <person name="Holeva M.C."/>
            <person name="He S.Y."/>
            <person name="Douet V."/>
            <person name="Boccara M."/>
            <person name="Blanco C."/>
            <person name="Toth I."/>
            <person name="Anderson B.D."/>
            <person name="Biehl B.S."/>
            <person name="Mau B."/>
            <person name="Flynn S.M."/>
            <person name="Barras F."/>
            <person name="Lindeberg M."/>
            <person name="Birch P.R."/>
            <person name="Tsuyumu S."/>
            <person name="Shi X."/>
            <person name="Hibbing M."/>
            <person name="Yap M.N."/>
            <person name="Carpentier M."/>
            <person name="Dassa E."/>
            <person name="Umehara M."/>
            <person name="Kim J.F."/>
            <person name="Rusch M."/>
            <person name="Soni P."/>
            <person name="Mayhew G.F."/>
            <person name="Fouts D.E."/>
            <person name="Gill S.R."/>
            <person name="Blattner F.R."/>
            <person name="Keen N.T."/>
            <person name="Perna N.T."/>
        </authorList>
    </citation>
    <scope>NUCLEOTIDE SEQUENCE [LARGE SCALE GENOMIC DNA]</scope>
    <source>
        <strain evidence="3 4">3937</strain>
    </source>
</reference>
<comment type="function">
    <text evidence="1">Controls both the activation and catalytic activity of PanD in a coenzyme A (CoA)-dependent fashion.</text>
</comment>
<dbReference type="Gene3D" id="3.40.630.30">
    <property type="match status" value="1"/>
</dbReference>
<dbReference type="GO" id="GO:0031638">
    <property type="term" value="P:zymogen activation"/>
    <property type="evidence" value="ECO:0007669"/>
    <property type="project" value="InterPro"/>
</dbReference>
<feature type="binding site" evidence="1">
    <location>
        <begin position="76"/>
        <end position="83"/>
    </location>
    <ligand>
        <name>CoA</name>
        <dbReference type="ChEBI" id="CHEBI:57287"/>
    </ligand>
</feature>
<name>E0SFI3_DICD3</name>
<accession>E0SFI3</accession>
<dbReference type="EMBL" id="CP002038">
    <property type="protein sequence ID" value="ADM96354.1"/>
    <property type="molecule type" value="Genomic_DNA"/>
</dbReference>
<proteinExistence type="inferred from homology"/>
<dbReference type="Proteomes" id="UP000006859">
    <property type="component" value="Chromosome"/>
</dbReference>
<dbReference type="NCBIfam" id="NF033213">
    <property type="entry name" value="matur_PanM"/>
    <property type="match status" value="1"/>
</dbReference>
<dbReference type="GO" id="GO:0015940">
    <property type="term" value="P:pantothenate biosynthetic process"/>
    <property type="evidence" value="ECO:0007669"/>
    <property type="project" value="UniProtKB-UniRule"/>
</dbReference>
<sequence length="145" mass="16905">MRLSVERLTKISEQDRHDLAFIWPHQNFDALERDLNHEHRLFAARFNDRLLAGVIVEIDNNSDSAELTDLQVRTSTRRHGVGKYLVEEVLRACPDVKEWWLDAADHALVSEAVMDTFMQSCGFYPVSGGWEYVVNQEKEMNREEK</sequence>
<dbReference type="InterPro" id="IPR040448">
    <property type="entry name" value="PanZ_GNAT"/>
</dbReference>
<dbReference type="PROSITE" id="PS51186">
    <property type="entry name" value="GNAT"/>
    <property type="match status" value="1"/>
</dbReference>
<comment type="similarity">
    <text evidence="1">Belongs to the PanZ/PanM family.</text>
</comment>